<dbReference type="RefSeq" id="WP_093251222.1">
    <property type="nucleotide sequence ID" value="NZ_FNQM01000003.1"/>
</dbReference>
<dbReference type="SUPFAM" id="SSF48452">
    <property type="entry name" value="TPR-like"/>
    <property type="match status" value="1"/>
</dbReference>
<dbReference type="AlphaFoldDB" id="A0A1H3Z8S0"/>
<proteinExistence type="predicted"/>
<dbReference type="PROSITE" id="PS51318">
    <property type="entry name" value="TAT"/>
    <property type="match status" value="1"/>
</dbReference>
<reference evidence="2 3" key="1">
    <citation type="submission" date="2016-10" db="EMBL/GenBank/DDBJ databases">
        <authorList>
            <person name="de Groot N.N."/>
        </authorList>
    </citation>
    <scope>NUCLEOTIDE SEQUENCE [LARGE SCALE GENOMIC DNA]</scope>
    <source>
        <strain evidence="2 3">DSM 15345</strain>
    </source>
</reference>
<evidence type="ECO:0000313" key="2">
    <source>
        <dbReference type="EMBL" id="SEA20077.1"/>
    </source>
</evidence>
<keyword evidence="3" id="KW-1185">Reference proteome</keyword>
<dbReference type="InterPro" id="IPR011990">
    <property type="entry name" value="TPR-like_helical_dom_sf"/>
</dbReference>
<feature type="chain" id="PRO_5011702377" evidence="1">
    <location>
        <begin position="29"/>
        <end position="459"/>
    </location>
</feature>
<dbReference type="Proteomes" id="UP000198703">
    <property type="component" value="Unassembled WGS sequence"/>
</dbReference>
<dbReference type="Pfam" id="PF13371">
    <property type="entry name" value="TPR_9"/>
    <property type="match status" value="1"/>
</dbReference>
<dbReference type="STRING" id="89524.SAMN05444370_103441"/>
<name>A0A1H3Z8S0_9RHOB</name>
<gene>
    <name evidence="2" type="ORF">SAMN05444370_103441</name>
</gene>
<evidence type="ECO:0000313" key="3">
    <source>
        <dbReference type="Proteomes" id="UP000198703"/>
    </source>
</evidence>
<protein>
    <submittedName>
        <fullName evidence="2">Tetratricopeptide repeat-containing protein</fullName>
    </submittedName>
</protein>
<accession>A0A1H3Z8S0</accession>
<dbReference type="Gene3D" id="1.25.40.10">
    <property type="entry name" value="Tetratricopeptide repeat domain"/>
    <property type="match status" value="1"/>
</dbReference>
<organism evidence="2 3">
    <name type="scientific">Rubrimonas cliftonensis</name>
    <dbReference type="NCBI Taxonomy" id="89524"/>
    <lineage>
        <taxon>Bacteria</taxon>
        <taxon>Pseudomonadati</taxon>
        <taxon>Pseudomonadota</taxon>
        <taxon>Alphaproteobacteria</taxon>
        <taxon>Rhodobacterales</taxon>
        <taxon>Paracoccaceae</taxon>
        <taxon>Rubrimonas</taxon>
    </lineage>
</organism>
<keyword evidence="1" id="KW-0732">Signal</keyword>
<dbReference type="InterPro" id="IPR006311">
    <property type="entry name" value="TAT_signal"/>
</dbReference>
<dbReference type="EMBL" id="FNQM01000003">
    <property type="protein sequence ID" value="SEA20077.1"/>
    <property type="molecule type" value="Genomic_DNA"/>
</dbReference>
<feature type="signal peptide" evidence="1">
    <location>
        <begin position="1"/>
        <end position="28"/>
    </location>
</feature>
<evidence type="ECO:0000256" key="1">
    <source>
        <dbReference type="SAM" id="SignalP"/>
    </source>
</evidence>
<sequence>MTPAVKRMRLLAALAIALAIFGAAPARAQPAAEATGAAATREALTARQSALFDLMLDAPTDLELMFEYAAASMRLEDYEAAIATLERMLIFEPDLPRVKLELGVAYFRLGSYAVARFYFEEALAGGAPAAVAARVAPFLDAIAQRTRRDRVSGFVAAGPIYSTNATLGPTDREIRSEFFPGGVATLDETAVGRADAGGRLVALLSWSRDLQGAAEADWLTTALYSGLRYRREDAGEFDAVEITTGPNLSLAARAFGPRARPFAQAGFVRAAGAPLYVQGGGGVEYTDTLSRETSVFATISGQYRDFGREQIGFDGVYGLATAGAVHALSPATSLRGAVLAQTDRTQEDYRANTEFGVRLTLQHEFAAPGFVAETFPEVGPWRASLFAQGSLRLFDAPDPAVDADLARRDRDSRLGLRLLAPLDRKVAVAVDASWFRRSSNIPNYELDNVEIGFSIIRSF</sequence>